<dbReference type="SUPFAM" id="SSF52540">
    <property type="entry name" value="P-loop containing nucleoside triphosphate hydrolases"/>
    <property type="match status" value="1"/>
</dbReference>
<evidence type="ECO:0000313" key="6">
    <source>
        <dbReference type="EMBL" id="MFI9104325.1"/>
    </source>
</evidence>
<organism evidence="6 7">
    <name type="scientific">Streptomyces fildesensis</name>
    <dbReference type="NCBI Taxonomy" id="375757"/>
    <lineage>
        <taxon>Bacteria</taxon>
        <taxon>Bacillati</taxon>
        <taxon>Actinomycetota</taxon>
        <taxon>Actinomycetes</taxon>
        <taxon>Kitasatosporales</taxon>
        <taxon>Streptomycetaceae</taxon>
        <taxon>Streptomyces</taxon>
    </lineage>
</organism>
<comment type="caution">
    <text evidence="6">The sequence shown here is derived from an EMBL/GenBank/DDBJ whole genome shotgun (WGS) entry which is preliminary data.</text>
</comment>
<dbReference type="Gene3D" id="3.40.50.300">
    <property type="entry name" value="P-loop containing nucleotide triphosphate hydrolases"/>
    <property type="match status" value="1"/>
</dbReference>
<dbReference type="PANTHER" id="PTHR24220">
    <property type="entry name" value="IMPORT ATP-BINDING PROTEIN"/>
    <property type="match status" value="1"/>
</dbReference>
<evidence type="ECO:0000256" key="3">
    <source>
        <dbReference type="ARBA" id="ARBA00022840"/>
    </source>
</evidence>
<protein>
    <submittedName>
        <fullName evidence="6">ABC transporter ATP-binding protein</fullName>
    </submittedName>
</protein>
<dbReference type="InterPro" id="IPR017911">
    <property type="entry name" value="MacB-like_ATP-bd"/>
</dbReference>
<dbReference type="InterPro" id="IPR015854">
    <property type="entry name" value="ABC_transpr_LolD-like"/>
</dbReference>
<dbReference type="EMBL" id="JBITYG010000009">
    <property type="protein sequence ID" value="MFI9104325.1"/>
    <property type="molecule type" value="Genomic_DNA"/>
</dbReference>
<dbReference type="InterPro" id="IPR017871">
    <property type="entry name" value="ABC_transporter-like_CS"/>
</dbReference>
<dbReference type="SMART" id="SM00382">
    <property type="entry name" value="AAA"/>
    <property type="match status" value="1"/>
</dbReference>
<evidence type="ECO:0000256" key="1">
    <source>
        <dbReference type="ARBA" id="ARBA00022448"/>
    </source>
</evidence>
<dbReference type="PROSITE" id="PS50893">
    <property type="entry name" value="ABC_TRANSPORTER_2"/>
    <property type="match status" value="1"/>
</dbReference>
<dbReference type="GO" id="GO:0005524">
    <property type="term" value="F:ATP binding"/>
    <property type="evidence" value="ECO:0007669"/>
    <property type="project" value="UniProtKB-KW"/>
</dbReference>
<dbReference type="RefSeq" id="WP_399654462.1">
    <property type="nucleotide sequence ID" value="NZ_JBITYG010000009.1"/>
</dbReference>
<gene>
    <name evidence="6" type="ORF">ACIGXA_27795</name>
</gene>
<dbReference type="InterPro" id="IPR003439">
    <property type="entry name" value="ABC_transporter-like_ATP-bd"/>
</dbReference>
<keyword evidence="7" id="KW-1185">Reference proteome</keyword>
<name>A0ABW8CG41_9ACTN</name>
<keyword evidence="2" id="KW-0547">Nucleotide-binding</keyword>
<dbReference type="Proteomes" id="UP001614394">
    <property type="component" value="Unassembled WGS sequence"/>
</dbReference>
<dbReference type="PROSITE" id="PS00211">
    <property type="entry name" value="ABC_TRANSPORTER_1"/>
    <property type="match status" value="1"/>
</dbReference>
<dbReference type="PANTHER" id="PTHR24220:SF685">
    <property type="entry name" value="ABC TRANSPORTER RELATED"/>
    <property type="match status" value="1"/>
</dbReference>
<reference evidence="6 7" key="1">
    <citation type="submission" date="2024-10" db="EMBL/GenBank/DDBJ databases">
        <title>The Natural Products Discovery Center: Release of the First 8490 Sequenced Strains for Exploring Actinobacteria Biosynthetic Diversity.</title>
        <authorList>
            <person name="Kalkreuter E."/>
            <person name="Kautsar S.A."/>
            <person name="Yang D."/>
            <person name="Bader C.D."/>
            <person name="Teijaro C.N."/>
            <person name="Fluegel L."/>
            <person name="Davis C.M."/>
            <person name="Simpson J.R."/>
            <person name="Lauterbach L."/>
            <person name="Steele A.D."/>
            <person name="Gui C."/>
            <person name="Meng S."/>
            <person name="Li G."/>
            <person name="Viehrig K."/>
            <person name="Ye F."/>
            <person name="Su P."/>
            <person name="Kiefer A.F."/>
            <person name="Nichols A."/>
            <person name="Cepeda A.J."/>
            <person name="Yan W."/>
            <person name="Fan B."/>
            <person name="Jiang Y."/>
            <person name="Adhikari A."/>
            <person name="Zheng C.-J."/>
            <person name="Schuster L."/>
            <person name="Cowan T.M."/>
            <person name="Smanski M.J."/>
            <person name="Chevrette M.G."/>
            <person name="De Carvalho L.P.S."/>
            <person name="Shen B."/>
        </authorList>
    </citation>
    <scope>NUCLEOTIDE SEQUENCE [LARGE SCALE GENOMIC DNA]</scope>
    <source>
        <strain evidence="6 7">NPDC053399</strain>
    </source>
</reference>
<evidence type="ECO:0000259" key="5">
    <source>
        <dbReference type="PROSITE" id="PS50893"/>
    </source>
</evidence>
<feature type="region of interest" description="Disordered" evidence="4">
    <location>
        <begin position="1"/>
        <end position="40"/>
    </location>
</feature>
<dbReference type="Pfam" id="PF00005">
    <property type="entry name" value="ABC_tran"/>
    <property type="match status" value="1"/>
</dbReference>
<proteinExistence type="predicted"/>
<keyword evidence="1" id="KW-0813">Transport</keyword>
<evidence type="ECO:0000256" key="4">
    <source>
        <dbReference type="SAM" id="MobiDB-lite"/>
    </source>
</evidence>
<feature type="domain" description="ABC transporter" evidence="5">
    <location>
        <begin position="41"/>
        <end position="278"/>
    </location>
</feature>
<dbReference type="CDD" id="cd03255">
    <property type="entry name" value="ABC_MJ0796_LolCDE_FtsE"/>
    <property type="match status" value="1"/>
</dbReference>
<evidence type="ECO:0000313" key="7">
    <source>
        <dbReference type="Proteomes" id="UP001614394"/>
    </source>
</evidence>
<evidence type="ECO:0000256" key="2">
    <source>
        <dbReference type="ARBA" id="ARBA00022741"/>
    </source>
</evidence>
<dbReference type="InterPro" id="IPR027417">
    <property type="entry name" value="P-loop_NTPase"/>
</dbReference>
<dbReference type="InterPro" id="IPR003593">
    <property type="entry name" value="AAA+_ATPase"/>
</dbReference>
<accession>A0ABW8CG41</accession>
<keyword evidence="3 6" id="KW-0067">ATP-binding</keyword>
<sequence>MRLRSKHSSTAPTAPAAPQYPPRTSGDTAHGRTGTGSGAAVELRSVRRTYGRGDSTVHALRGIDLALPRGSFTAVMGPSGSGKSTFLQCAAGLDKPTAGTVHLGGADITGLNENKLTQLRRSRIGFIFQSFNLLPSLTVQQNVLLPQRLAGARPDRRRAAQLLAQVGLEGYGSRRPGQLSGGQQQRVAIARALITAPEVVFADEPTGALDTNTAREVLGLLRHAVDRLGATVVMVTHDPVAASFADRVLFLADGSFAGHLERPEPTEIADHMVALTTGARPERVARAAA</sequence>